<reference evidence="2" key="1">
    <citation type="journal article" date="2019" name="Int. J. Syst. Evol. Microbiol.">
        <title>The Global Catalogue of Microorganisms (GCM) 10K type strain sequencing project: providing services to taxonomists for standard genome sequencing and annotation.</title>
        <authorList>
            <consortium name="The Broad Institute Genomics Platform"/>
            <consortium name="The Broad Institute Genome Sequencing Center for Infectious Disease"/>
            <person name="Wu L."/>
            <person name="Ma J."/>
        </authorList>
    </citation>
    <scope>NUCLEOTIDE SEQUENCE [LARGE SCALE GENOMIC DNA]</scope>
    <source>
        <strain evidence="2">CGMCC 1.15342</strain>
    </source>
</reference>
<dbReference type="EMBL" id="BMIK01000021">
    <property type="protein sequence ID" value="GGC44600.1"/>
    <property type="molecule type" value="Genomic_DNA"/>
</dbReference>
<evidence type="ECO:0000313" key="2">
    <source>
        <dbReference type="Proteomes" id="UP000597338"/>
    </source>
</evidence>
<dbReference type="Proteomes" id="UP000597338">
    <property type="component" value="Unassembled WGS sequence"/>
</dbReference>
<dbReference type="RefSeq" id="WP_188753339.1">
    <property type="nucleotide sequence ID" value="NZ_BMIK01000021.1"/>
</dbReference>
<organism evidence="1 2">
    <name type="scientific">Parapedobacter defluvii</name>
    <dbReference type="NCBI Taxonomy" id="2045106"/>
    <lineage>
        <taxon>Bacteria</taxon>
        <taxon>Pseudomonadati</taxon>
        <taxon>Bacteroidota</taxon>
        <taxon>Sphingobacteriia</taxon>
        <taxon>Sphingobacteriales</taxon>
        <taxon>Sphingobacteriaceae</taxon>
        <taxon>Parapedobacter</taxon>
    </lineage>
</organism>
<dbReference type="Pfam" id="PF19268">
    <property type="entry name" value="CIS_TMP"/>
    <property type="match status" value="1"/>
</dbReference>
<dbReference type="InterPro" id="IPR045538">
    <property type="entry name" value="CIS_TMP"/>
</dbReference>
<evidence type="ECO:0000313" key="1">
    <source>
        <dbReference type="EMBL" id="GGC44600.1"/>
    </source>
</evidence>
<protein>
    <submittedName>
        <fullName evidence="1">Uncharacterized protein</fullName>
    </submittedName>
</protein>
<proteinExistence type="predicted"/>
<name>A0ABQ1MQB0_9SPHI</name>
<gene>
    <name evidence="1" type="ORF">GCM10011386_41130</name>
</gene>
<accession>A0ABQ1MQB0</accession>
<keyword evidence="2" id="KW-1185">Reference proteome</keyword>
<comment type="caution">
    <text evidence="1">The sequence shown here is derived from an EMBL/GenBank/DDBJ whole genome shotgun (WGS) entry which is preliminary data.</text>
</comment>
<sequence>MDRSQHIIYKQSLEVDFRRPGQGKGMQDRVTAVYHQRILPQLANLFDDFSAESEALTIPVLSIDCGELSEANWEEMLTKNVLNLVRKELQSHRSPAVDPEEWDNREMQDLQWTEDFIHFLKKGKFQWESRKEAISDFEKRLKPIPAFLDELAKVLHASADATDRLFHYFSVDFIHRLCAAFVARIPVDDAAYIAFLQQTGVNPTILSKSVVKAYANAFGNPSTESTPFSVILTSLVWPAMDTTNRTRVLQRAHSFLKKKPKFAATLLPWTRDEFPELPDAFQPDERVKRDRVEPVHASNGNLDHQTIQGATKAANGNSNADERLSFERADESFYLSNAGLVLVHPFIEPLMQHVGLIGDEISFSAENSAQAALLLHHLVYASPAPDESMLALNKVLSGLHPESFINPDGFEWTPLVEQECEDVLHSIITHWEVLRNTSVDGLRETFLQREGKLTRRADSWLLQVGSRGVDVLLASLPWSIGIIKLPWMDRILYVEWI</sequence>